<dbReference type="InterPro" id="IPR001387">
    <property type="entry name" value="Cro/C1-type_HTH"/>
</dbReference>
<proteinExistence type="predicted"/>
<dbReference type="InterPro" id="IPR010982">
    <property type="entry name" value="Lambda_DNA-bd_dom_sf"/>
</dbReference>
<dbReference type="SUPFAM" id="SSF47413">
    <property type="entry name" value="lambda repressor-like DNA-binding domains"/>
    <property type="match status" value="1"/>
</dbReference>
<dbReference type="EMBL" id="CP058559">
    <property type="protein sequence ID" value="QNO14952.1"/>
    <property type="molecule type" value="Genomic_DNA"/>
</dbReference>
<evidence type="ECO:0000313" key="3">
    <source>
        <dbReference type="Proteomes" id="UP000516160"/>
    </source>
</evidence>
<dbReference type="Gene3D" id="1.10.260.40">
    <property type="entry name" value="lambda repressor-like DNA-binding domains"/>
    <property type="match status" value="1"/>
</dbReference>
<dbReference type="KEGG" id="acae:HYG86_09275"/>
<dbReference type="PROSITE" id="PS50943">
    <property type="entry name" value="HTH_CROC1"/>
    <property type="match status" value="1"/>
</dbReference>
<feature type="domain" description="HTH cro/C1-type" evidence="1">
    <location>
        <begin position="8"/>
        <end position="62"/>
    </location>
</feature>
<dbReference type="CDD" id="cd00093">
    <property type="entry name" value="HTH_XRE"/>
    <property type="match status" value="1"/>
</dbReference>
<organism evidence="2 3">
    <name type="scientific">Alkalicella caledoniensis</name>
    <dbReference type="NCBI Taxonomy" id="2731377"/>
    <lineage>
        <taxon>Bacteria</taxon>
        <taxon>Bacillati</taxon>
        <taxon>Bacillota</taxon>
        <taxon>Clostridia</taxon>
        <taxon>Eubacteriales</taxon>
        <taxon>Proteinivoracaceae</taxon>
        <taxon>Alkalicella</taxon>
    </lineage>
</organism>
<dbReference type="Proteomes" id="UP000516160">
    <property type="component" value="Chromosome"/>
</dbReference>
<accession>A0A7G9W8E0</accession>
<dbReference type="SMART" id="SM00530">
    <property type="entry name" value="HTH_XRE"/>
    <property type="match status" value="1"/>
</dbReference>
<dbReference type="RefSeq" id="WP_213165316.1">
    <property type="nucleotide sequence ID" value="NZ_CP058559.1"/>
</dbReference>
<evidence type="ECO:0000259" key="1">
    <source>
        <dbReference type="PROSITE" id="PS50943"/>
    </source>
</evidence>
<reference evidence="2 3" key="1">
    <citation type="submission" date="2020-07" db="EMBL/GenBank/DDBJ databases">
        <title>Alkalicella. sp. LB2 genome.</title>
        <authorList>
            <person name="Postec A."/>
            <person name="Quemeneur M."/>
        </authorList>
    </citation>
    <scope>NUCLEOTIDE SEQUENCE [LARGE SCALE GENOMIC DNA]</scope>
    <source>
        <strain evidence="2 3">LB2</strain>
    </source>
</reference>
<keyword evidence="3" id="KW-1185">Reference proteome</keyword>
<dbReference type="AlphaFoldDB" id="A0A7G9W8E0"/>
<dbReference type="Pfam" id="PF01381">
    <property type="entry name" value="HTH_3"/>
    <property type="match status" value="1"/>
</dbReference>
<dbReference type="GO" id="GO:0003677">
    <property type="term" value="F:DNA binding"/>
    <property type="evidence" value="ECO:0007669"/>
    <property type="project" value="InterPro"/>
</dbReference>
<name>A0A7G9W8E0_ALKCA</name>
<evidence type="ECO:0000313" key="2">
    <source>
        <dbReference type="EMBL" id="QNO14952.1"/>
    </source>
</evidence>
<sequence>MLDFSKKIKEEREKQRISMYSLAKKANCTSRAISYWETGQRIPNIEIADRVLKALGIKLVLGDDSQGGE</sequence>
<protein>
    <submittedName>
        <fullName evidence="2">Helix-turn-helix transcriptional regulator</fullName>
    </submittedName>
</protein>
<gene>
    <name evidence="2" type="ORF">HYG86_09275</name>
</gene>